<dbReference type="FunFam" id="1.10.510.10:FF:000112">
    <property type="entry name" value="Putative dual specificity tyrosine-phosphorylation-regulated kinase 2"/>
    <property type="match status" value="1"/>
</dbReference>
<feature type="region of interest" description="Disordered" evidence="12">
    <location>
        <begin position="41"/>
        <end position="273"/>
    </location>
</feature>
<dbReference type="PROSITE" id="PS50011">
    <property type="entry name" value="PROTEIN_KINASE_DOM"/>
    <property type="match status" value="1"/>
</dbReference>
<dbReference type="AlphaFoldDB" id="A0A9W9ADM8"/>
<evidence type="ECO:0000256" key="2">
    <source>
        <dbReference type="ARBA" id="ARBA00013203"/>
    </source>
</evidence>
<dbReference type="InterPro" id="IPR000719">
    <property type="entry name" value="Prot_kinase_dom"/>
</dbReference>
<dbReference type="PROSITE" id="PS00107">
    <property type="entry name" value="PROTEIN_KINASE_ATP"/>
    <property type="match status" value="1"/>
</dbReference>
<evidence type="ECO:0000259" key="13">
    <source>
        <dbReference type="PROSITE" id="PS50011"/>
    </source>
</evidence>
<feature type="compositionally biased region" description="Low complexity" evidence="12">
    <location>
        <begin position="750"/>
        <end position="761"/>
    </location>
</feature>
<comment type="catalytic activity">
    <reaction evidence="8">
        <text>L-seryl-[protein] + ATP = O-phospho-L-seryl-[protein] + ADP + H(+)</text>
        <dbReference type="Rhea" id="RHEA:17989"/>
        <dbReference type="Rhea" id="RHEA-COMP:9863"/>
        <dbReference type="Rhea" id="RHEA-COMP:11604"/>
        <dbReference type="ChEBI" id="CHEBI:15378"/>
        <dbReference type="ChEBI" id="CHEBI:29999"/>
        <dbReference type="ChEBI" id="CHEBI:30616"/>
        <dbReference type="ChEBI" id="CHEBI:83421"/>
        <dbReference type="ChEBI" id="CHEBI:456216"/>
        <dbReference type="EC" id="2.7.12.1"/>
    </reaction>
</comment>
<dbReference type="GO" id="GO:0005856">
    <property type="term" value="C:cytoskeleton"/>
    <property type="evidence" value="ECO:0007669"/>
    <property type="project" value="TreeGrafter"/>
</dbReference>
<evidence type="ECO:0000313" key="14">
    <source>
        <dbReference type="EMBL" id="KAJ4480422.1"/>
    </source>
</evidence>
<accession>A0A9W9ADM8</accession>
<keyword evidence="7 11" id="KW-0067">ATP-binding</keyword>
<dbReference type="InterPro" id="IPR017441">
    <property type="entry name" value="Protein_kinase_ATP_BS"/>
</dbReference>
<dbReference type="Gene3D" id="3.30.10.30">
    <property type="entry name" value="DYRK"/>
    <property type="match status" value="1"/>
</dbReference>
<feature type="compositionally biased region" description="Polar residues" evidence="12">
    <location>
        <begin position="115"/>
        <end position="126"/>
    </location>
</feature>
<reference evidence="14" key="1">
    <citation type="submission" date="2022-08" db="EMBL/GenBank/DDBJ databases">
        <authorList>
            <consortium name="DOE Joint Genome Institute"/>
            <person name="Min B."/>
            <person name="Riley R."/>
            <person name="Sierra-Patev S."/>
            <person name="Naranjo-Ortiz M."/>
            <person name="Looney B."/>
            <person name="Konkel Z."/>
            <person name="Slot J.C."/>
            <person name="Sakamoto Y."/>
            <person name="Steenwyk J.L."/>
            <person name="Rokas A."/>
            <person name="Carro J."/>
            <person name="Camarero S."/>
            <person name="Ferreira P."/>
            <person name="Molpeceres G."/>
            <person name="Ruiz-Duenas F.J."/>
            <person name="Serrano A."/>
            <person name="Henrissat B."/>
            <person name="Drula E."/>
            <person name="Hughes K.W."/>
            <person name="Mata J.L."/>
            <person name="Ishikawa N.K."/>
            <person name="Vargas-Isla R."/>
            <person name="Ushijima S."/>
            <person name="Smith C.A."/>
            <person name="Ahrendt S."/>
            <person name="Andreopoulos W."/>
            <person name="He G."/>
            <person name="Labutti K."/>
            <person name="Lipzen A."/>
            <person name="Ng V."/>
            <person name="Sandor L."/>
            <person name="Barry K."/>
            <person name="Martinez A.T."/>
            <person name="Xiao Y."/>
            <person name="Gibbons J.G."/>
            <person name="Terashima K."/>
            <person name="Hibbett D.S."/>
            <person name="Grigoriev I.V."/>
        </authorList>
    </citation>
    <scope>NUCLEOTIDE SEQUENCE</scope>
    <source>
        <strain evidence="14">Sp2 HRB7682 ss15</strain>
    </source>
</reference>
<dbReference type="EMBL" id="JANVFS010000015">
    <property type="protein sequence ID" value="KAJ4480422.1"/>
    <property type="molecule type" value="Genomic_DNA"/>
</dbReference>
<keyword evidence="4" id="KW-0808">Transferase</keyword>
<dbReference type="GO" id="GO:0005737">
    <property type="term" value="C:cytoplasm"/>
    <property type="evidence" value="ECO:0007669"/>
    <property type="project" value="TreeGrafter"/>
</dbReference>
<dbReference type="GO" id="GO:0004712">
    <property type="term" value="F:protein serine/threonine/tyrosine kinase activity"/>
    <property type="evidence" value="ECO:0007669"/>
    <property type="project" value="UniProtKB-EC"/>
</dbReference>
<name>A0A9W9ADM8_9AGAR</name>
<feature type="region of interest" description="Disordered" evidence="12">
    <location>
        <begin position="290"/>
        <end position="331"/>
    </location>
</feature>
<dbReference type="CDD" id="cd14210">
    <property type="entry name" value="PKc_DYRK"/>
    <property type="match status" value="1"/>
</dbReference>
<evidence type="ECO:0000256" key="8">
    <source>
        <dbReference type="ARBA" id="ARBA00049003"/>
    </source>
</evidence>
<comment type="catalytic activity">
    <reaction evidence="9">
        <text>L-threonyl-[protein] + ATP = O-phospho-L-threonyl-[protein] + ADP + H(+)</text>
        <dbReference type="Rhea" id="RHEA:46608"/>
        <dbReference type="Rhea" id="RHEA-COMP:11060"/>
        <dbReference type="Rhea" id="RHEA-COMP:11605"/>
        <dbReference type="ChEBI" id="CHEBI:15378"/>
        <dbReference type="ChEBI" id="CHEBI:30013"/>
        <dbReference type="ChEBI" id="CHEBI:30616"/>
        <dbReference type="ChEBI" id="CHEBI:61977"/>
        <dbReference type="ChEBI" id="CHEBI:456216"/>
        <dbReference type="EC" id="2.7.12.1"/>
    </reaction>
</comment>
<dbReference type="InterPro" id="IPR011009">
    <property type="entry name" value="Kinase-like_dom_sf"/>
</dbReference>
<keyword evidence="3" id="KW-0723">Serine/threonine-protein kinase</keyword>
<feature type="compositionally biased region" description="Basic and acidic residues" evidence="12">
    <location>
        <begin position="763"/>
        <end position="772"/>
    </location>
</feature>
<dbReference type="Proteomes" id="UP001150238">
    <property type="component" value="Unassembled WGS sequence"/>
</dbReference>
<feature type="region of interest" description="Disordered" evidence="12">
    <location>
        <begin position="1"/>
        <end position="29"/>
    </location>
</feature>
<dbReference type="SUPFAM" id="SSF56112">
    <property type="entry name" value="Protein kinase-like (PK-like)"/>
    <property type="match status" value="1"/>
</dbReference>
<feature type="compositionally biased region" description="Low complexity" evidence="12">
    <location>
        <begin position="244"/>
        <end position="263"/>
    </location>
</feature>
<dbReference type="GO" id="GO:0005524">
    <property type="term" value="F:ATP binding"/>
    <property type="evidence" value="ECO:0007669"/>
    <property type="project" value="UniProtKB-UniRule"/>
</dbReference>
<evidence type="ECO:0000256" key="10">
    <source>
        <dbReference type="ARBA" id="ARBA00051680"/>
    </source>
</evidence>
<feature type="compositionally biased region" description="Low complexity" evidence="12">
    <location>
        <begin position="44"/>
        <end position="74"/>
    </location>
</feature>
<comment type="catalytic activity">
    <reaction evidence="10">
        <text>L-tyrosyl-[protein] + ATP = O-phospho-L-tyrosyl-[protein] + ADP + H(+)</text>
        <dbReference type="Rhea" id="RHEA:10596"/>
        <dbReference type="Rhea" id="RHEA-COMP:10136"/>
        <dbReference type="Rhea" id="RHEA-COMP:20101"/>
        <dbReference type="ChEBI" id="CHEBI:15378"/>
        <dbReference type="ChEBI" id="CHEBI:30616"/>
        <dbReference type="ChEBI" id="CHEBI:46858"/>
        <dbReference type="ChEBI" id="CHEBI:61978"/>
        <dbReference type="ChEBI" id="CHEBI:456216"/>
        <dbReference type="EC" id="2.7.12.1"/>
    </reaction>
</comment>
<protein>
    <recommendedName>
        <fullName evidence="2">dual-specificity kinase</fullName>
        <ecNumber evidence="2">2.7.12.1</ecNumber>
    </recommendedName>
</protein>
<feature type="region of interest" description="Disordered" evidence="12">
    <location>
        <begin position="732"/>
        <end position="826"/>
    </location>
</feature>
<dbReference type="Gene3D" id="1.10.510.10">
    <property type="entry name" value="Transferase(Phosphotransferase) domain 1"/>
    <property type="match status" value="1"/>
</dbReference>
<evidence type="ECO:0000256" key="11">
    <source>
        <dbReference type="PROSITE-ProRule" id="PRU10141"/>
    </source>
</evidence>
<feature type="compositionally biased region" description="Low complexity" evidence="12">
    <location>
        <begin position="795"/>
        <end position="824"/>
    </location>
</feature>
<evidence type="ECO:0000256" key="4">
    <source>
        <dbReference type="ARBA" id="ARBA00022679"/>
    </source>
</evidence>
<organism evidence="14 15">
    <name type="scientific">Lentinula lateritia</name>
    <dbReference type="NCBI Taxonomy" id="40482"/>
    <lineage>
        <taxon>Eukaryota</taxon>
        <taxon>Fungi</taxon>
        <taxon>Dikarya</taxon>
        <taxon>Basidiomycota</taxon>
        <taxon>Agaricomycotina</taxon>
        <taxon>Agaricomycetes</taxon>
        <taxon>Agaricomycetidae</taxon>
        <taxon>Agaricales</taxon>
        <taxon>Marasmiineae</taxon>
        <taxon>Omphalotaceae</taxon>
        <taxon>Lentinula</taxon>
    </lineage>
</organism>
<feature type="compositionally biased region" description="Low complexity" evidence="12">
    <location>
        <begin position="191"/>
        <end position="208"/>
    </location>
</feature>
<dbReference type="InterPro" id="IPR042521">
    <property type="entry name" value="DYRK"/>
</dbReference>
<gene>
    <name evidence="14" type="ORF">C8J55DRAFT_428837</name>
</gene>
<reference evidence="14" key="2">
    <citation type="journal article" date="2023" name="Proc. Natl. Acad. Sci. U.S.A.">
        <title>A global phylogenomic analysis of the shiitake genus Lentinula.</title>
        <authorList>
            <person name="Sierra-Patev S."/>
            <person name="Min B."/>
            <person name="Naranjo-Ortiz M."/>
            <person name="Looney B."/>
            <person name="Konkel Z."/>
            <person name="Slot J.C."/>
            <person name="Sakamoto Y."/>
            <person name="Steenwyk J.L."/>
            <person name="Rokas A."/>
            <person name="Carro J."/>
            <person name="Camarero S."/>
            <person name="Ferreira P."/>
            <person name="Molpeceres G."/>
            <person name="Ruiz-Duenas F.J."/>
            <person name="Serrano A."/>
            <person name="Henrissat B."/>
            <person name="Drula E."/>
            <person name="Hughes K.W."/>
            <person name="Mata J.L."/>
            <person name="Ishikawa N.K."/>
            <person name="Vargas-Isla R."/>
            <person name="Ushijima S."/>
            <person name="Smith C.A."/>
            <person name="Donoghue J."/>
            <person name="Ahrendt S."/>
            <person name="Andreopoulos W."/>
            <person name="He G."/>
            <person name="LaButti K."/>
            <person name="Lipzen A."/>
            <person name="Ng V."/>
            <person name="Riley R."/>
            <person name="Sandor L."/>
            <person name="Barry K."/>
            <person name="Martinez A.T."/>
            <person name="Xiao Y."/>
            <person name="Gibbons J.G."/>
            <person name="Terashima K."/>
            <person name="Grigoriev I.V."/>
            <person name="Hibbett D."/>
        </authorList>
    </citation>
    <scope>NUCLEOTIDE SEQUENCE</scope>
    <source>
        <strain evidence="14">Sp2 HRB7682 ss15</strain>
    </source>
</reference>
<dbReference type="Gene3D" id="3.30.200.20">
    <property type="entry name" value="Phosphorylase Kinase, domain 1"/>
    <property type="match status" value="1"/>
</dbReference>
<dbReference type="SMART" id="SM00220">
    <property type="entry name" value="S_TKc"/>
    <property type="match status" value="1"/>
</dbReference>
<evidence type="ECO:0000256" key="5">
    <source>
        <dbReference type="ARBA" id="ARBA00022741"/>
    </source>
</evidence>
<evidence type="ECO:0000256" key="3">
    <source>
        <dbReference type="ARBA" id="ARBA00022527"/>
    </source>
</evidence>
<dbReference type="InterPro" id="IPR008271">
    <property type="entry name" value="Ser/Thr_kinase_AS"/>
</dbReference>
<feature type="compositionally biased region" description="Polar residues" evidence="12">
    <location>
        <begin position="135"/>
        <end position="173"/>
    </location>
</feature>
<dbReference type="Pfam" id="PF00069">
    <property type="entry name" value="Pkinase"/>
    <property type="match status" value="1"/>
</dbReference>
<feature type="binding site" evidence="11">
    <location>
        <position position="471"/>
    </location>
    <ligand>
        <name>ATP</name>
        <dbReference type="ChEBI" id="CHEBI:30616"/>
    </ligand>
</feature>
<evidence type="ECO:0000256" key="7">
    <source>
        <dbReference type="ARBA" id="ARBA00022840"/>
    </source>
</evidence>
<evidence type="ECO:0000256" key="12">
    <source>
        <dbReference type="SAM" id="MobiDB-lite"/>
    </source>
</evidence>
<evidence type="ECO:0000256" key="9">
    <source>
        <dbReference type="ARBA" id="ARBA00049308"/>
    </source>
</evidence>
<feature type="compositionally biased region" description="Polar residues" evidence="12">
    <location>
        <begin position="783"/>
        <end position="794"/>
    </location>
</feature>
<keyword evidence="5 11" id="KW-0547">Nucleotide-binding</keyword>
<feature type="compositionally biased region" description="Polar residues" evidence="12">
    <location>
        <begin position="75"/>
        <end position="90"/>
    </location>
</feature>
<evidence type="ECO:0000256" key="1">
    <source>
        <dbReference type="ARBA" id="ARBA00008867"/>
    </source>
</evidence>
<dbReference type="PANTHER" id="PTHR24058">
    <property type="entry name" value="DUAL SPECIFICITY PROTEIN KINASE"/>
    <property type="match status" value="1"/>
</dbReference>
<dbReference type="InterPro" id="IPR050494">
    <property type="entry name" value="Ser_Thr_dual-spec_kinase"/>
</dbReference>
<comment type="similarity">
    <text evidence="1">Belongs to the protein kinase superfamily. CMGC Ser/Thr protein kinase family. MNB/DYRK subfamily.</text>
</comment>
<dbReference type="PANTHER" id="PTHR24058:SF22">
    <property type="entry name" value="DUAL SPECIFICITY TYROSINE-PHOSPHORYLATION-REGULATED KINASE 4"/>
    <property type="match status" value="1"/>
</dbReference>
<evidence type="ECO:0000256" key="6">
    <source>
        <dbReference type="ARBA" id="ARBA00022777"/>
    </source>
</evidence>
<dbReference type="PROSITE" id="PS00108">
    <property type="entry name" value="PROTEIN_KINASE_ST"/>
    <property type="match status" value="1"/>
</dbReference>
<sequence>MGRKRGKTLSAADPKKPRSPPALPPMQMSALEPATAQRVARLKAPGTTATAPTASSISRVASTSSRATSQTASSMQKLSDTSLRTRNQLPTIAGSPSVGTITATTKENKELPPSTLMNTFSGNPKETPTKIPRISSRTSAISPPLKSGNTTRRASGLVSSTNPSPTASQSTNEFGVIENGDGPTPKMTSKTASTRNSPSAAANTSTSRVPRQVSISTSASGSILPRKSNRESISFGLRKASTGSVASMTTAANTSTAAMNETSTSHHRFSALSPSRGLKLLSPKISLSSARSSHASSSQSVAPAATPTSSRQSLTTPSPAPSSVDEEEQAGDEEMLQYIKRQQSHKLQAGATQEELDKLLKFPEPIPPTSPKTPPAVLKSSQDQYLCDFERTEIQDYPNVYYIGARSKKHDASLDHTTNNYGYDDDRGDYLVVNHDHLAYRYEVIDTLGKGSFGQVLHCRDYCTGESVAIKIIRNKKRFHHQALVEIKILDNLRKWDAEEKHHVIKMTEHFYFRNHLCIAMELLSINLYELIKANGFVGFTTALIRRFTSQMLMSLTLMRHHRIVHCDLKPENVLLRHPAKSAIKVIDFGSSCLEHEKIYTYIQSRFYRSPEVILGMNYHMAIDMWSLGCILAELYTGYPIFPGENEQEQLSCIMEVLGVPDKEFVNRSSRKKLFFETNGAPRAVINSKGRRRRPGTKTLAQVLRCNDEDFIDFIAKCLVWDPERRIKPQAALRHPFITAGRKPKPPPSSSKSTLSSSTLSGRKKELMETPKKSLIGAPTPLTARSSRTTGNVLTTPNTSTHSSTLTSSSRSYRTSQAHSLSSHHSSRVLNGYVVRSSVSFLQVSTNEFRRQLENKLYSSLVQ</sequence>
<feature type="compositionally biased region" description="Low complexity" evidence="12">
    <location>
        <begin position="290"/>
        <end position="310"/>
    </location>
</feature>
<feature type="domain" description="Protein kinase" evidence="13">
    <location>
        <begin position="442"/>
        <end position="738"/>
    </location>
</feature>
<evidence type="ECO:0000313" key="15">
    <source>
        <dbReference type="Proteomes" id="UP001150238"/>
    </source>
</evidence>
<proteinExistence type="inferred from homology"/>
<dbReference type="EC" id="2.7.12.1" evidence="2"/>
<comment type="caution">
    <text evidence="14">The sequence shown here is derived from an EMBL/GenBank/DDBJ whole genome shotgun (WGS) entry which is preliminary data.</text>
</comment>
<keyword evidence="6 14" id="KW-0418">Kinase</keyword>
<dbReference type="GO" id="GO:0004674">
    <property type="term" value="F:protein serine/threonine kinase activity"/>
    <property type="evidence" value="ECO:0007669"/>
    <property type="project" value="UniProtKB-KW"/>
</dbReference>